<feature type="compositionally biased region" description="Basic and acidic residues" evidence="6">
    <location>
        <begin position="416"/>
        <end position="432"/>
    </location>
</feature>
<evidence type="ECO:0000256" key="4">
    <source>
        <dbReference type="PROSITE-ProRule" id="PRU00285"/>
    </source>
</evidence>
<feature type="compositionally biased region" description="Basic and acidic residues" evidence="6">
    <location>
        <begin position="397"/>
        <end position="408"/>
    </location>
</feature>
<evidence type="ECO:0000256" key="2">
    <source>
        <dbReference type="ARBA" id="ARBA00022475"/>
    </source>
</evidence>
<dbReference type="Pfam" id="PF00011">
    <property type="entry name" value="HSP20"/>
    <property type="match status" value="1"/>
</dbReference>
<accession>A0A6P6VP47</accession>
<feature type="region of interest" description="Disordered" evidence="6">
    <location>
        <begin position="299"/>
        <end position="492"/>
    </location>
</feature>
<proteinExistence type="inferred from homology"/>
<feature type="compositionally biased region" description="Basic and acidic residues" evidence="6">
    <location>
        <begin position="368"/>
        <end position="379"/>
    </location>
</feature>
<dbReference type="InterPro" id="IPR008978">
    <property type="entry name" value="HSP20-like_chaperone"/>
</dbReference>
<feature type="domain" description="SHSP" evidence="8">
    <location>
        <begin position="8"/>
        <end position="113"/>
    </location>
</feature>
<dbReference type="InterPro" id="IPR002068">
    <property type="entry name" value="A-crystallin/Hsp20_dom"/>
</dbReference>
<keyword evidence="2" id="KW-1003">Cell membrane</keyword>
<keyword evidence="9" id="KW-1185">Reference proteome</keyword>
<dbReference type="PROSITE" id="PS01031">
    <property type="entry name" value="SHSP"/>
    <property type="match status" value="2"/>
</dbReference>
<sequence length="541" mass="60555">MEAAAPASLMYEEIEPLTETVEAKDCDTILLHVPGFRKEELKVQLTSVNTVRIRGQREDENNKTISFRKDFSVSSDYDSTELVLSLKMASCMLDYQKSPLQKASKIANCLSLSLQHLRLLQTSQNLGCLQISHSHPRSLQMRLTKELMKMQMDRKLHEDCTCLSGGKLKTEAYLLLSSGCARARQLQKQIQNLEFTRRMEAAAQAVIKDEEFAPLVETVKDKDYSTILLHLPDFRREKLNVQLTAGAKLRVSGEREAENNKVIRFQKEFRISSDINTKKIAAKFDGGILYVRLPKLIAPGGKQDSKLTIPERPTPQKPADHKPESLRPTDESRGSQKPADHKPESLRPTDESRGSQKPADEPQQSQKPADKSDISRPTDESTVSQKPADEPQQSQKPADKSDISRPTDESTVSQKPADEPRQFQKPEDEARPQETVQQKTADKTSPIDGPSKQTDVQDVTQKKPEKEEAKAADMKDKGTSETVDGSGKTSVDNYNQSAVDPAAKLKMSRRAMDVAVVVLLAVVIGLYIINCLRCFRRTTED</sequence>
<evidence type="ECO:0000256" key="3">
    <source>
        <dbReference type="ARBA" id="ARBA00022821"/>
    </source>
</evidence>
<evidence type="ECO:0000256" key="1">
    <source>
        <dbReference type="ARBA" id="ARBA00004162"/>
    </source>
</evidence>
<dbReference type="SUPFAM" id="SSF49764">
    <property type="entry name" value="HSP20-like chaperones"/>
    <property type="match status" value="2"/>
</dbReference>
<feature type="compositionally biased region" description="Basic and acidic residues" evidence="6">
    <location>
        <begin position="460"/>
        <end position="479"/>
    </location>
</feature>
<name>A0A6P6VP47_COFAR</name>
<feature type="compositionally biased region" description="Basic and acidic residues" evidence="6">
    <location>
        <begin position="318"/>
        <end position="360"/>
    </location>
</feature>
<feature type="compositionally biased region" description="Polar residues" evidence="6">
    <location>
        <begin position="480"/>
        <end position="492"/>
    </location>
</feature>
<protein>
    <recommendedName>
        <fullName evidence="8">SHSP domain-containing protein</fullName>
    </recommendedName>
</protein>
<evidence type="ECO:0000256" key="5">
    <source>
        <dbReference type="RuleBase" id="RU003616"/>
    </source>
</evidence>
<dbReference type="PANTHER" id="PTHR43670">
    <property type="entry name" value="HEAT SHOCK PROTEIN 26"/>
    <property type="match status" value="1"/>
</dbReference>
<feature type="domain" description="SHSP" evidence="8">
    <location>
        <begin position="206"/>
        <end position="310"/>
    </location>
</feature>
<dbReference type="GeneID" id="113725484"/>
<evidence type="ECO:0000313" key="9">
    <source>
        <dbReference type="Proteomes" id="UP001652660"/>
    </source>
</evidence>
<dbReference type="Proteomes" id="UP001652660">
    <property type="component" value="Chromosome 1e"/>
</dbReference>
<comment type="similarity">
    <text evidence="4 5">Belongs to the small heat shock protein (HSP20) family.</text>
</comment>
<dbReference type="Gene3D" id="2.60.40.790">
    <property type="match status" value="2"/>
</dbReference>
<gene>
    <name evidence="10" type="primary">LOC113725484</name>
</gene>
<evidence type="ECO:0000256" key="7">
    <source>
        <dbReference type="SAM" id="Phobius"/>
    </source>
</evidence>
<dbReference type="GO" id="GO:0005886">
    <property type="term" value="C:plasma membrane"/>
    <property type="evidence" value="ECO:0007669"/>
    <property type="project" value="UniProtKB-SubCell"/>
</dbReference>
<dbReference type="GO" id="GO:0006952">
    <property type="term" value="P:defense response"/>
    <property type="evidence" value="ECO:0007669"/>
    <property type="project" value="UniProtKB-KW"/>
</dbReference>
<dbReference type="GO" id="GO:0034605">
    <property type="term" value="P:cellular response to heat"/>
    <property type="evidence" value="ECO:0007669"/>
    <property type="project" value="TreeGrafter"/>
</dbReference>
<feature type="compositionally biased region" description="Polar residues" evidence="6">
    <location>
        <begin position="380"/>
        <end position="396"/>
    </location>
</feature>
<dbReference type="AlphaFoldDB" id="A0A6P6VP47"/>
<keyword evidence="7" id="KW-0812">Transmembrane</keyword>
<keyword evidence="7" id="KW-0472">Membrane</keyword>
<dbReference type="RefSeq" id="XP_027104471.2">
    <property type="nucleotide sequence ID" value="XM_027248670.2"/>
</dbReference>
<comment type="subcellular location">
    <subcellularLocation>
        <location evidence="1">Cell membrane</location>
        <topology evidence="1">Single-pass membrane protein</topology>
    </subcellularLocation>
</comment>
<dbReference type="PANTHER" id="PTHR43670:SF114">
    <property type="entry name" value="OS05G0592000 PROTEIN"/>
    <property type="match status" value="1"/>
</dbReference>
<keyword evidence="3" id="KW-0611">Plant defense</keyword>
<dbReference type="OrthoDB" id="1431247at2759"/>
<evidence type="ECO:0000313" key="10">
    <source>
        <dbReference type="RefSeq" id="XP_027104471.2"/>
    </source>
</evidence>
<feature type="transmembrane region" description="Helical" evidence="7">
    <location>
        <begin position="514"/>
        <end position="535"/>
    </location>
</feature>
<reference evidence="10" key="2">
    <citation type="submission" date="2025-08" db="UniProtKB">
        <authorList>
            <consortium name="RefSeq"/>
        </authorList>
    </citation>
    <scope>IDENTIFICATION</scope>
    <source>
        <tissue evidence="10">Leaves</tissue>
    </source>
</reference>
<evidence type="ECO:0000259" key="8">
    <source>
        <dbReference type="PROSITE" id="PS01031"/>
    </source>
</evidence>
<evidence type="ECO:0000256" key="6">
    <source>
        <dbReference type="SAM" id="MobiDB-lite"/>
    </source>
</evidence>
<reference evidence="9" key="1">
    <citation type="journal article" date="2025" name="Foods">
        <title>Unveiling the Microbial Signatures of Arabica Coffee Cherries: Insights into Ripeness Specific Diversity, Functional Traits, and Implications for Quality and Safety.</title>
        <authorList>
            <consortium name="RefSeq"/>
            <person name="Tenea G.N."/>
            <person name="Cifuentes V."/>
            <person name="Reyes P."/>
            <person name="Cevallos-Vallejos M."/>
        </authorList>
    </citation>
    <scope>NUCLEOTIDE SEQUENCE [LARGE SCALE GENOMIC DNA]</scope>
</reference>
<organism evidence="9 10">
    <name type="scientific">Coffea arabica</name>
    <name type="common">Arabian coffee</name>
    <dbReference type="NCBI Taxonomy" id="13443"/>
    <lineage>
        <taxon>Eukaryota</taxon>
        <taxon>Viridiplantae</taxon>
        <taxon>Streptophyta</taxon>
        <taxon>Embryophyta</taxon>
        <taxon>Tracheophyta</taxon>
        <taxon>Spermatophyta</taxon>
        <taxon>Magnoliopsida</taxon>
        <taxon>eudicotyledons</taxon>
        <taxon>Gunneridae</taxon>
        <taxon>Pentapetalae</taxon>
        <taxon>asterids</taxon>
        <taxon>lamiids</taxon>
        <taxon>Gentianales</taxon>
        <taxon>Rubiaceae</taxon>
        <taxon>Ixoroideae</taxon>
        <taxon>Gardenieae complex</taxon>
        <taxon>Bertiereae - Coffeeae clade</taxon>
        <taxon>Coffeeae</taxon>
        <taxon>Coffea</taxon>
    </lineage>
</organism>
<keyword evidence="7" id="KW-1133">Transmembrane helix</keyword>
<dbReference type="CDD" id="cd06464">
    <property type="entry name" value="ACD_sHsps-like"/>
    <property type="match status" value="2"/>
</dbReference>